<gene>
    <name evidence="13" type="ORF">SAMN04488047_107122</name>
</gene>
<keyword evidence="6 12" id="KW-1003">Cell membrane</keyword>
<evidence type="ECO:0000313" key="14">
    <source>
        <dbReference type="Proteomes" id="UP000199356"/>
    </source>
</evidence>
<evidence type="ECO:0000256" key="1">
    <source>
        <dbReference type="ARBA" id="ARBA00002442"/>
    </source>
</evidence>
<name>A0A1I5QVE6_9RHOB</name>
<dbReference type="GO" id="GO:0005886">
    <property type="term" value="C:plasma membrane"/>
    <property type="evidence" value="ECO:0007669"/>
    <property type="project" value="UniProtKB-SubCell"/>
</dbReference>
<accession>A0A1I5QVE6</accession>
<keyword evidence="10 12" id="KW-1133">Transmembrane helix</keyword>
<feature type="transmembrane region" description="Helical" evidence="12">
    <location>
        <begin position="12"/>
        <end position="30"/>
    </location>
</feature>
<keyword evidence="9 12" id="KW-0201">Cytochrome c-type biogenesis</keyword>
<dbReference type="GO" id="GO:0015886">
    <property type="term" value="P:heme transport"/>
    <property type="evidence" value="ECO:0007669"/>
    <property type="project" value="InterPro"/>
</dbReference>
<protein>
    <recommendedName>
        <fullName evidence="4 12">Heme exporter protein D</fullName>
    </recommendedName>
</protein>
<keyword evidence="14" id="KW-1185">Reference proteome</keyword>
<dbReference type="AlphaFoldDB" id="A0A1I5QVE6"/>
<dbReference type="InterPro" id="IPR007078">
    <property type="entry name" value="Haem_export_protD_CcmD"/>
</dbReference>
<evidence type="ECO:0000256" key="7">
    <source>
        <dbReference type="ARBA" id="ARBA00022519"/>
    </source>
</evidence>
<dbReference type="STRING" id="441119.SAMN04488047_107122"/>
<reference evidence="13 14" key="1">
    <citation type="submission" date="2016-10" db="EMBL/GenBank/DDBJ databases">
        <authorList>
            <person name="de Groot N.N."/>
        </authorList>
    </citation>
    <scope>NUCLEOTIDE SEQUENCE [LARGE SCALE GENOMIC DNA]</scope>
    <source>
        <strain evidence="13 14">DSM 19547</strain>
    </source>
</reference>
<comment type="function">
    <text evidence="1 12">Required for the export of heme to the periplasm for the biogenesis of c-type cytochromes.</text>
</comment>
<dbReference type="NCBIfam" id="TIGR03141">
    <property type="entry name" value="cytochro_ccmD"/>
    <property type="match status" value="1"/>
</dbReference>
<comment type="similarity">
    <text evidence="3 12">Belongs to the CcmD/CycX/HelD family.</text>
</comment>
<dbReference type="Pfam" id="PF04995">
    <property type="entry name" value="CcmD"/>
    <property type="match status" value="1"/>
</dbReference>
<dbReference type="GO" id="GO:0017004">
    <property type="term" value="P:cytochrome complex assembly"/>
    <property type="evidence" value="ECO:0007669"/>
    <property type="project" value="UniProtKB-KW"/>
</dbReference>
<evidence type="ECO:0000313" key="13">
    <source>
        <dbReference type="EMBL" id="SFP50080.1"/>
    </source>
</evidence>
<evidence type="ECO:0000256" key="3">
    <source>
        <dbReference type="ARBA" id="ARBA00008741"/>
    </source>
</evidence>
<sequence length="49" mass="5312">MPDLGKYAAEVLTAYGVSLALLGGIVWLSIARGRKVKRQLEAAEARRRG</sequence>
<keyword evidence="8 12" id="KW-0812">Transmembrane</keyword>
<dbReference type="Proteomes" id="UP000199356">
    <property type="component" value="Unassembled WGS sequence"/>
</dbReference>
<evidence type="ECO:0000256" key="9">
    <source>
        <dbReference type="ARBA" id="ARBA00022748"/>
    </source>
</evidence>
<keyword evidence="11 12" id="KW-0472">Membrane</keyword>
<evidence type="ECO:0000256" key="5">
    <source>
        <dbReference type="ARBA" id="ARBA00022448"/>
    </source>
</evidence>
<evidence type="ECO:0000256" key="8">
    <source>
        <dbReference type="ARBA" id="ARBA00022692"/>
    </source>
</evidence>
<evidence type="ECO:0000256" key="10">
    <source>
        <dbReference type="ARBA" id="ARBA00022989"/>
    </source>
</evidence>
<organism evidence="13 14">
    <name type="scientific">Tranquillimonas alkanivorans</name>
    <dbReference type="NCBI Taxonomy" id="441119"/>
    <lineage>
        <taxon>Bacteria</taxon>
        <taxon>Pseudomonadati</taxon>
        <taxon>Pseudomonadota</taxon>
        <taxon>Alphaproteobacteria</taxon>
        <taxon>Rhodobacterales</taxon>
        <taxon>Roseobacteraceae</taxon>
        <taxon>Tranquillimonas</taxon>
    </lineage>
</organism>
<evidence type="ECO:0000256" key="12">
    <source>
        <dbReference type="RuleBase" id="RU363101"/>
    </source>
</evidence>
<evidence type="ECO:0000256" key="4">
    <source>
        <dbReference type="ARBA" id="ARBA00016461"/>
    </source>
</evidence>
<comment type="subcellular location">
    <subcellularLocation>
        <location evidence="2 12">Cell inner membrane</location>
        <topology evidence="2 12">Single-pass membrane protein</topology>
    </subcellularLocation>
</comment>
<evidence type="ECO:0000256" key="2">
    <source>
        <dbReference type="ARBA" id="ARBA00004377"/>
    </source>
</evidence>
<keyword evidence="7 12" id="KW-0997">Cell inner membrane</keyword>
<keyword evidence="5 12" id="KW-0813">Transport</keyword>
<proteinExistence type="inferred from homology"/>
<dbReference type="EMBL" id="FOXA01000007">
    <property type="protein sequence ID" value="SFP50080.1"/>
    <property type="molecule type" value="Genomic_DNA"/>
</dbReference>
<evidence type="ECO:0000256" key="6">
    <source>
        <dbReference type="ARBA" id="ARBA00022475"/>
    </source>
</evidence>
<evidence type="ECO:0000256" key="11">
    <source>
        <dbReference type="ARBA" id="ARBA00023136"/>
    </source>
</evidence>